<keyword evidence="1" id="KW-0560">Oxidoreductase</keyword>
<evidence type="ECO:0000313" key="4">
    <source>
        <dbReference type="Proteomes" id="UP000728032"/>
    </source>
</evidence>
<evidence type="ECO:0008006" key="5">
    <source>
        <dbReference type="Google" id="ProtNLM"/>
    </source>
</evidence>
<dbReference type="Gene3D" id="3.40.50.720">
    <property type="entry name" value="NAD(P)-binding Rossmann-like Domain"/>
    <property type="match status" value="1"/>
</dbReference>
<protein>
    <recommendedName>
        <fullName evidence="5">Short-chain dehydrogenase/reductase</fullName>
    </recommendedName>
</protein>
<dbReference type="InterPro" id="IPR020904">
    <property type="entry name" value="Sc_DH/Rdtase_CS"/>
</dbReference>
<comment type="similarity">
    <text evidence="2">Belongs to the short-chain dehydrogenases/reductases (SDR) family.</text>
</comment>
<dbReference type="PRINTS" id="PR00081">
    <property type="entry name" value="GDHRDH"/>
</dbReference>
<dbReference type="EMBL" id="OC922490">
    <property type="protein sequence ID" value="CAD7654220.1"/>
    <property type="molecule type" value="Genomic_DNA"/>
</dbReference>
<dbReference type="InterPro" id="IPR002347">
    <property type="entry name" value="SDR_fam"/>
</dbReference>
<dbReference type="EMBL" id="CAJPVJ010007665">
    <property type="protein sequence ID" value="CAG2171407.1"/>
    <property type="molecule type" value="Genomic_DNA"/>
</dbReference>
<name>A0A7R9M851_9ACAR</name>
<dbReference type="Pfam" id="PF00106">
    <property type="entry name" value="adh_short"/>
    <property type="match status" value="1"/>
</dbReference>
<dbReference type="PANTHER" id="PTHR43313">
    <property type="entry name" value="SHORT-CHAIN DEHYDROGENASE/REDUCTASE FAMILY 9C"/>
    <property type="match status" value="1"/>
</dbReference>
<dbReference type="PANTHER" id="PTHR43313:SF36">
    <property type="entry name" value="D-BETA-HYDROXYBUTYRATE DEHYDROGENASE, MITOCHONDRIAL"/>
    <property type="match status" value="1"/>
</dbReference>
<dbReference type="PROSITE" id="PS00061">
    <property type="entry name" value="ADH_SHORT"/>
    <property type="match status" value="1"/>
</dbReference>
<reference evidence="3" key="1">
    <citation type="submission" date="2020-11" db="EMBL/GenBank/DDBJ databases">
        <authorList>
            <person name="Tran Van P."/>
        </authorList>
    </citation>
    <scope>NUCLEOTIDE SEQUENCE</scope>
</reference>
<keyword evidence="4" id="KW-1185">Reference proteome</keyword>
<proteinExistence type="inferred from homology"/>
<evidence type="ECO:0000313" key="3">
    <source>
        <dbReference type="EMBL" id="CAD7654220.1"/>
    </source>
</evidence>
<gene>
    <name evidence="3" type="ORF">ONB1V03_LOCUS10870</name>
</gene>
<dbReference type="AlphaFoldDB" id="A0A7R9M851"/>
<dbReference type="PRINTS" id="PR00080">
    <property type="entry name" value="SDRFAMILY"/>
</dbReference>
<dbReference type="SUPFAM" id="SSF51735">
    <property type="entry name" value="NAD(P)-binding Rossmann-fold domains"/>
    <property type="match status" value="1"/>
</dbReference>
<evidence type="ECO:0000256" key="1">
    <source>
        <dbReference type="ARBA" id="ARBA00023002"/>
    </source>
</evidence>
<organism evidence="3">
    <name type="scientific">Oppiella nova</name>
    <dbReference type="NCBI Taxonomy" id="334625"/>
    <lineage>
        <taxon>Eukaryota</taxon>
        <taxon>Metazoa</taxon>
        <taxon>Ecdysozoa</taxon>
        <taxon>Arthropoda</taxon>
        <taxon>Chelicerata</taxon>
        <taxon>Arachnida</taxon>
        <taxon>Acari</taxon>
        <taxon>Acariformes</taxon>
        <taxon>Sarcoptiformes</taxon>
        <taxon>Oribatida</taxon>
        <taxon>Brachypylina</taxon>
        <taxon>Oppioidea</taxon>
        <taxon>Oppiidae</taxon>
        <taxon>Oppiella</taxon>
    </lineage>
</organism>
<evidence type="ECO:0000256" key="2">
    <source>
        <dbReference type="RuleBase" id="RU000363"/>
    </source>
</evidence>
<accession>A0A7R9M851</accession>
<dbReference type="InterPro" id="IPR036291">
    <property type="entry name" value="NAD(P)-bd_dom_sf"/>
</dbReference>
<sequence length="251" mass="28562">MDVTSDEEVKAVYEQIQKDLTQNGEQLWAVVNNAGIITLGPLDWGTVDTYKRIFEVNTFGMVRVSRTFLPLIRQSKGRIVNLVSMAGRFTVENLGIYSMSKHAAISFSDGLRRETRKWGIKVSTIEPMVYKTPMAGPDYFTREVEKQWNESSDDVRQLYGQAYYENYKTRKDTLKLTTAGDNIYEVIDKMVDAIRNPDPKIRYVAIPGKNFHKIAIFLAQLLPLEVSDQMFAHKTTGAPKPAGLQQLVNEE</sequence>
<dbReference type="Proteomes" id="UP000728032">
    <property type="component" value="Unassembled WGS sequence"/>
</dbReference>
<dbReference type="GO" id="GO:0016491">
    <property type="term" value="F:oxidoreductase activity"/>
    <property type="evidence" value="ECO:0007669"/>
    <property type="project" value="UniProtKB-KW"/>
</dbReference>
<dbReference type="OrthoDB" id="6413932at2759"/>